<accession>A0A8H4KXS8</accession>
<name>A0A8H4KXS8_9HYPO</name>
<dbReference type="InterPro" id="IPR036291">
    <property type="entry name" value="NAD(P)-bd_dom_sf"/>
</dbReference>
<dbReference type="InterPro" id="IPR000873">
    <property type="entry name" value="AMP-dep_synth/lig_dom"/>
</dbReference>
<dbReference type="InterPro" id="IPR051414">
    <property type="entry name" value="Adenylate-forming_Reductase"/>
</dbReference>
<dbReference type="SUPFAM" id="SSF56801">
    <property type="entry name" value="Acetyl-CoA synthetase-like"/>
    <property type="match status" value="1"/>
</dbReference>
<dbReference type="Pfam" id="PF23562">
    <property type="entry name" value="AMP-binding_C_3"/>
    <property type="match status" value="1"/>
</dbReference>
<feature type="region of interest" description="Disordered" evidence="4">
    <location>
        <begin position="998"/>
        <end position="1021"/>
    </location>
</feature>
<keyword evidence="8" id="KW-1185">Reference proteome</keyword>
<dbReference type="AlphaFoldDB" id="A0A8H4KXS8"/>
<dbReference type="InterPro" id="IPR013120">
    <property type="entry name" value="FAR_NAD-bd"/>
</dbReference>
<dbReference type="SUPFAM" id="SSF51735">
    <property type="entry name" value="NAD(P)-binding Rossmann-fold domains"/>
    <property type="match status" value="1"/>
</dbReference>
<protein>
    <recommendedName>
        <fullName evidence="9">Carrier domain-containing protein</fullName>
    </recommendedName>
</protein>
<dbReference type="Gene3D" id="3.40.50.720">
    <property type="entry name" value="NAD(P)-binding Rossmann-like Domain"/>
    <property type="match status" value="1"/>
</dbReference>
<dbReference type="Pfam" id="PF00501">
    <property type="entry name" value="AMP-binding"/>
    <property type="match status" value="1"/>
</dbReference>
<evidence type="ECO:0000256" key="1">
    <source>
        <dbReference type="ARBA" id="ARBA00022450"/>
    </source>
</evidence>
<dbReference type="Gene3D" id="3.40.50.12780">
    <property type="entry name" value="N-terminal domain of ligase-like"/>
    <property type="match status" value="1"/>
</dbReference>
<keyword evidence="1" id="KW-0596">Phosphopantetheine</keyword>
<dbReference type="Pfam" id="PF07993">
    <property type="entry name" value="NAD_binding_4"/>
    <property type="match status" value="1"/>
</dbReference>
<dbReference type="OrthoDB" id="429813at2759"/>
<keyword evidence="2" id="KW-0597">Phosphoprotein</keyword>
<feature type="domain" description="Thioester reductase (TE)" evidence="6">
    <location>
        <begin position="672"/>
        <end position="913"/>
    </location>
</feature>
<evidence type="ECO:0000259" key="5">
    <source>
        <dbReference type="Pfam" id="PF00501"/>
    </source>
</evidence>
<dbReference type="InterPro" id="IPR020845">
    <property type="entry name" value="AMP-binding_CS"/>
</dbReference>
<feature type="compositionally biased region" description="Basic and acidic residues" evidence="4">
    <location>
        <begin position="1010"/>
        <end position="1020"/>
    </location>
</feature>
<evidence type="ECO:0000313" key="7">
    <source>
        <dbReference type="EMBL" id="KAF4458097.1"/>
    </source>
</evidence>
<evidence type="ECO:0000256" key="3">
    <source>
        <dbReference type="ARBA" id="ARBA00022857"/>
    </source>
</evidence>
<evidence type="ECO:0000313" key="8">
    <source>
        <dbReference type="Proteomes" id="UP000605986"/>
    </source>
</evidence>
<organism evidence="7 8">
    <name type="scientific">Fusarium austroafricanum</name>
    <dbReference type="NCBI Taxonomy" id="2364996"/>
    <lineage>
        <taxon>Eukaryota</taxon>
        <taxon>Fungi</taxon>
        <taxon>Dikarya</taxon>
        <taxon>Ascomycota</taxon>
        <taxon>Pezizomycotina</taxon>
        <taxon>Sordariomycetes</taxon>
        <taxon>Hypocreomycetidae</taxon>
        <taxon>Hypocreales</taxon>
        <taxon>Nectriaceae</taxon>
        <taxon>Fusarium</taxon>
        <taxon>Fusarium concolor species complex</taxon>
    </lineage>
</organism>
<dbReference type="PANTHER" id="PTHR43439:SF2">
    <property type="entry name" value="ENZYME, PUTATIVE (JCVI)-RELATED"/>
    <property type="match status" value="1"/>
</dbReference>
<comment type="caution">
    <text evidence="7">The sequence shown here is derived from an EMBL/GenBank/DDBJ whole genome shotgun (WGS) entry which is preliminary data.</text>
</comment>
<evidence type="ECO:0000259" key="6">
    <source>
        <dbReference type="Pfam" id="PF07993"/>
    </source>
</evidence>
<evidence type="ECO:0000256" key="2">
    <source>
        <dbReference type="ARBA" id="ARBA00022553"/>
    </source>
</evidence>
<dbReference type="PROSITE" id="PS00455">
    <property type="entry name" value="AMP_BINDING"/>
    <property type="match status" value="1"/>
</dbReference>
<evidence type="ECO:0000256" key="4">
    <source>
        <dbReference type="SAM" id="MobiDB-lite"/>
    </source>
</evidence>
<dbReference type="PANTHER" id="PTHR43439">
    <property type="entry name" value="PHENYLACETATE-COENZYME A LIGASE"/>
    <property type="match status" value="1"/>
</dbReference>
<sequence>MTIRHDSSAADAHKPAVQVNSQAKMFTLDEMIKRRAAELGDTILMGAPEKGVDDFKEHSAVDIDRYADAAVAKLQSLGLTSVDPTLEKAPVVGILGQSGIHVVIQIIALNRLGYSAFLISTRLACPAITQLLTLAGCNTILTTPPFHPVLKQVQENRQLEILPLLQAADIFNHDAPRFIRDYNPEAESRKVAVIIHSSGSTGLPKPIYLTNYSCVGAFAVHMNMRGFLTSPFFHSHGFYEVFRAIYSGKPIYFTNYGLPLTRESVMAQIKAVKPEIFHCVPYVIKLLAESEEGIQMLVDMKLVLYAGSGCPDDLGDRLVERGVNLCGNYGATETGRLATSARPEGDKAWNYIRVLPPAEPYTIFDEVAPGLFECVCLDGLPSKSTTNSDNPPGSFRTRDLFTQHPTRPTLWKFACRLDDRFTLINGEKVLPIPIEGRIRQEEIVKEAIVFGDGRTYPGILIVKADRVADMPDNEFLDAIWPSVEDANSRAESFSRIPKELVVIIPADVSYPRTDKGTFIRVPTYRQFEKEIEAAYNRYEGQDDHAGSLTLEGKDLEDHLLKQLKAKCGAALESSEADFFASGVDSLQCIQMWSLIKREIDLGGKQSELGQNVLYETGNVKLLARQLERLRSGAGDEAQDQLKVMEGLIDKYSSFERHVPGSAPQPEKELVLLTGVTGALGAHALAQLTARPNVGAVWALVRATSDTAATERLLSSLKARGLSLNEDQRSKVLALPCDLSRPDLGLSESRVEELRTKLTTIIHSAWAVNFNISVQSFEDQHIKAVHNLIQLSLAVKTPQPARFFFCSSVSSAGGSPRPGQVLEAQVPSPAHAQNTGYARSKYVAEHIVGNACRDAGAPARVLRLGQLVGDTKVGEWNTTEGVPLMIQTAVTIGALPALNEEMSWLPVDLAASAILDLANLNSTTSDRSSDPDLVYHILNPVRFHWANQMFPSMKKAGYKFETLSTSEWMDRLRNSDRDPSKNPPIKLLDWFESKYGNKASTSAEKGPLDYLTDKSREDSETLRNVPDVTDVEYVKMMLGRLQARWEQKV</sequence>
<feature type="domain" description="AMP-dependent synthetase/ligase" evidence="5">
    <location>
        <begin position="86"/>
        <end position="349"/>
    </location>
</feature>
<evidence type="ECO:0008006" key="9">
    <source>
        <dbReference type="Google" id="ProtNLM"/>
    </source>
</evidence>
<dbReference type="EMBL" id="JAADJG010000004">
    <property type="protein sequence ID" value="KAF4458097.1"/>
    <property type="molecule type" value="Genomic_DNA"/>
</dbReference>
<keyword evidence="3" id="KW-0521">NADP</keyword>
<dbReference type="Proteomes" id="UP000605986">
    <property type="component" value="Unassembled WGS sequence"/>
</dbReference>
<gene>
    <name evidence="7" type="ORF">F53441_105</name>
</gene>
<proteinExistence type="predicted"/>
<dbReference type="InterPro" id="IPR042099">
    <property type="entry name" value="ANL_N_sf"/>
</dbReference>
<reference evidence="7" key="1">
    <citation type="submission" date="2020-01" db="EMBL/GenBank/DDBJ databases">
        <title>Identification and distribution of gene clusters putatively required for synthesis of sphingolipid metabolism inhibitors in phylogenetically diverse species of the filamentous fungus Fusarium.</title>
        <authorList>
            <person name="Kim H.-S."/>
            <person name="Busman M."/>
            <person name="Brown D.W."/>
            <person name="Divon H."/>
            <person name="Uhlig S."/>
            <person name="Proctor R.H."/>
        </authorList>
    </citation>
    <scope>NUCLEOTIDE SEQUENCE</scope>
    <source>
        <strain evidence="7">NRRL 53441</strain>
    </source>
</reference>